<organism evidence="1">
    <name type="scientific">marine metagenome</name>
    <dbReference type="NCBI Taxonomy" id="408172"/>
    <lineage>
        <taxon>unclassified sequences</taxon>
        <taxon>metagenomes</taxon>
        <taxon>ecological metagenomes</taxon>
    </lineage>
</organism>
<dbReference type="PANTHER" id="PTHR34796">
    <property type="entry name" value="EXPRESSED PROTEIN"/>
    <property type="match status" value="1"/>
</dbReference>
<dbReference type="SUPFAM" id="SSF140663">
    <property type="entry name" value="TTHA0068-like"/>
    <property type="match status" value="1"/>
</dbReference>
<evidence type="ECO:0000313" key="1">
    <source>
        <dbReference type="EMBL" id="SVA19342.1"/>
    </source>
</evidence>
<dbReference type="AlphaFoldDB" id="A0A381TTI1"/>
<proteinExistence type="predicted"/>
<gene>
    <name evidence="1" type="ORF">METZ01_LOCUS72196</name>
</gene>
<dbReference type="Gene3D" id="1.10.3450.10">
    <property type="entry name" value="TTHA0068-like"/>
    <property type="match status" value="1"/>
</dbReference>
<sequence>MFFEGLQAYEEKDFFEAHELWEELWSKYYLADRTLIQGLIQLAVSFVHLGNGNLNGAKSLLNKSAEKFSSFSGVHRGINIDNLKKQIMEIKNEYEQLMTVDEFDWAHIPVLRSL</sequence>
<dbReference type="Pfam" id="PF03745">
    <property type="entry name" value="DUF309"/>
    <property type="match status" value="1"/>
</dbReference>
<evidence type="ECO:0008006" key="2">
    <source>
        <dbReference type="Google" id="ProtNLM"/>
    </source>
</evidence>
<dbReference type="PANTHER" id="PTHR34796:SF1">
    <property type="entry name" value="EXPRESSED PROTEIN"/>
    <property type="match status" value="1"/>
</dbReference>
<dbReference type="InterPro" id="IPR023203">
    <property type="entry name" value="TTHA0068_sf"/>
</dbReference>
<accession>A0A381TTI1</accession>
<reference evidence="1" key="1">
    <citation type="submission" date="2018-05" db="EMBL/GenBank/DDBJ databases">
        <authorList>
            <person name="Lanie J.A."/>
            <person name="Ng W.-L."/>
            <person name="Kazmierczak K.M."/>
            <person name="Andrzejewski T.M."/>
            <person name="Davidsen T.M."/>
            <person name="Wayne K.J."/>
            <person name="Tettelin H."/>
            <person name="Glass J.I."/>
            <person name="Rusch D."/>
            <person name="Podicherti R."/>
            <person name="Tsui H.-C.T."/>
            <person name="Winkler M.E."/>
        </authorList>
    </citation>
    <scope>NUCLEOTIDE SEQUENCE</scope>
</reference>
<dbReference type="EMBL" id="UINC01005139">
    <property type="protein sequence ID" value="SVA19342.1"/>
    <property type="molecule type" value="Genomic_DNA"/>
</dbReference>
<name>A0A381TTI1_9ZZZZ</name>
<protein>
    <recommendedName>
        <fullName evidence="2">DUF309 domain-containing protein</fullName>
    </recommendedName>
</protein>
<dbReference type="InterPro" id="IPR005500">
    <property type="entry name" value="DUF309"/>
</dbReference>